<sequence length="233" mass="26181">MIFSAFCLAVPVAAGAFDFGAVDQDTARFERLEDPGFECEDIFAVPGRLTGELEEYPVAAIQPYWEGRLLYETETVLIDYSYLQPGRHRQVERNDLLRSSGDFYVPDDAPDREARVLRDVALPAIDFSFEMEGCFSFLAVTPVSGTWTISFDTEDYTGQGAGILPAETLLFSGLKSEFHRNWRGAEEPFSGRAWLNFALLEQPVTITEKSGFKRTVDARMSFRFTQLLAPDGQ</sequence>
<name>A0A8J7IPN1_9RHOB</name>
<dbReference type="RefSeq" id="WP_228849531.1">
    <property type="nucleotide sequence ID" value="NZ_JADCKQ010000011.1"/>
</dbReference>
<keyword evidence="1" id="KW-0732">Signal</keyword>
<gene>
    <name evidence="2" type="ORF">H1D41_14180</name>
</gene>
<keyword evidence="3" id="KW-1185">Reference proteome</keyword>
<evidence type="ECO:0000256" key="1">
    <source>
        <dbReference type="SAM" id="SignalP"/>
    </source>
</evidence>
<comment type="caution">
    <text evidence="2">The sequence shown here is derived from an EMBL/GenBank/DDBJ whole genome shotgun (WGS) entry which is preliminary data.</text>
</comment>
<feature type="chain" id="PRO_5035279215" evidence="1">
    <location>
        <begin position="17"/>
        <end position="233"/>
    </location>
</feature>
<dbReference type="AlphaFoldDB" id="A0A8J7IPN1"/>
<dbReference type="Proteomes" id="UP000640583">
    <property type="component" value="Unassembled WGS sequence"/>
</dbReference>
<accession>A0A8J7IPN1</accession>
<reference evidence="2" key="1">
    <citation type="submission" date="2020-10" db="EMBL/GenBank/DDBJ databases">
        <title>Paenihalocynthiibacter styelae gen. nov., sp. nov., isolated from stalked sea squirt Styela clava.</title>
        <authorList>
            <person name="Kim Y.-O."/>
            <person name="Yoon J.-H."/>
        </authorList>
    </citation>
    <scope>NUCLEOTIDE SEQUENCE</scope>
    <source>
        <strain evidence="2">MYP1-1</strain>
    </source>
</reference>
<organism evidence="2 3">
    <name type="scientific">Halocynthiibacter styelae</name>
    <dbReference type="NCBI Taxonomy" id="2761955"/>
    <lineage>
        <taxon>Bacteria</taxon>
        <taxon>Pseudomonadati</taxon>
        <taxon>Pseudomonadota</taxon>
        <taxon>Alphaproteobacteria</taxon>
        <taxon>Rhodobacterales</taxon>
        <taxon>Paracoccaceae</taxon>
        <taxon>Halocynthiibacter</taxon>
    </lineage>
</organism>
<protein>
    <submittedName>
        <fullName evidence="2">Uncharacterized protein</fullName>
    </submittedName>
</protein>
<evidence type="ECO:0000313" key="3">
    <source>
        <dbReference type="Proteomes" id="UP000640583"/>
    </source>
</evidence>
<dbReference type="EMBL" id="JADCKQ010000011">
    <property type="protein sequence ID" value="MBI1494791.1"/>
    <property type="molecule type" value="Genomic_DNA"/>
</dbReference>
<proteinExistence type="predicted"/>
<evidence type="ECO:0000313" key="2">
    <source>
        <dbReference type="EMBL" id="MBI1494791.1"/>
    </source>
</evidence>
<feature type="signal peptide" evidence="1">
    <location>
        <begin position="1"/>
        <end position="16"/>
    </location>
</feature>